<accession>A0ACB6ZK35</accession>
<sequence>MQSELGFSRTDGDSSLWPSNTRRIVDREGQVNYMHPLESDDPQCIRWREDLGRLVAEKIGLPAGPKYTLGSWPGGYKMFVHYKGPQDNPRTDKYLFGSTLVKRFRSVPEFALHAVWLMMDENLQRSNCGCKYCTRTPQRGISQAAGLTTSARPVSSPVARIRQSTQAPSKAPRPPPQTPSFVVGREKERISESPSVTAGRAKTSPHPSPPPQPLQEQEQTLHPKEVPWFAIRKEPKPVKPSTGPKVAVSPHRVVDLEGMNSPHRKRLHRIGEVIWCFLDVPIARLGEEDSAIGAWPGIVKSVQRSMHVTIVVGESSVEHRRSRDQPYLYEVSLFNIDAVITIPDERVLPYQAMSSPQPLLDALSSLMHTIDRKTHMLNVSAEGGLDALSKFAFEEAALPYALAVQAPIMLAKYWTCTDTWTFKYTITANRAIATPVVPKKKYRTPGLHIGPMPDLLPSISAGPVALPAESPAQVKTQKRYQGLWWGGERIWVDDLVRLKVPRRELAPNGSERVLPTVPPSQTTVEYTIQKGMEPDHAPGSGDRGLFLRITSIFVVEKKVRISGMLFDLVEDGFVGEGVGGREGRQEDTSAFDMRTLDPALLQVENPDAPQAEWTSNGFKPASDRRILSGPYVRSWNPPEPPTGYKFRSILKGDWEAVMDVSLLSGRYYPGVLSNPLLSDHVERLLRLKESVHHLYALEGLAPGYYNSVDPEFPKENRQVMLREAVAEARNKCEEWFDKEAVSNLLDPELTNTSDVEMDEDED</sequence>
<comment type="caution">
    <text evidence="1">The sequence shown here is derived from an EMBL/GenBank/DDBJ whole genome shotgun (WGS) entry which is preliminary data.</text>
</comment>
<evidence type="ECO:0000313" key="2">
    <source>
        <dbReference type="Proteomes" id="UP000886501"/>
    </source>
</evidence>
<gene>
    <name evidence="1" type="ORF">BDM02DRAFT_3185686</name>
</gene>
<dbReference type="EMBL" id="MU117988">
    <property type="protein sequence ID" value="KAF9650140.1"/>
    <property type="molecule type" value="Genomic_DNA"/>
</dbReference>
<protein>
    <submittedName>
        <fullName evidence="1">Uncharacterized protein</fullName>
    </submittedName>
</protein>
<organism evidence="1 2">
    <name type="scientific">Thelephora ganbajun</name>
    <name type="common">Ganba fungus</name>
    <dbReference type="NCBI Taxonomy" id="370292"/>
    <lineage>
        <taxon>Eukaryota</taxon>
        <taxon>Fungi</taxon>
        <taxon>Dikarya</taxon>
        <taxon>Basidiomycota</taxon>
        <taxon>Agaricomycotina</taxon>
        <taxon>Agaricomycetes</taxon>
        <taxon>Thelephorales</taxon>
        <taxon>Thelephoraceae</taxon>
        <taxon>Thelephora</taxon>
    </lineage>
</organism>
<reference evidence="1" key="1">
    <citation type="submission" date="2019-10" db="EMBL/GenBank/DDBJ databases">
        <authorList>
            <consortium name="DOE Joint Genome Institute"/>
            <person name="Kuo A."/>
            <person name="Miyauchi S."/>
            <person name="Kiss E."/>
            <person name="Drula E."/>
            <person name="Kohler A."/>
            <person name="Sanchez-Garcia M."/>
            <person name="Andreopoulos B."/>
            <person name="Barry K.W."/>
            <person name="Bonito G."/>
            <person name="Buee M."/>
            <person name="Carver A."/>
            <person name="Chen C."/>
            <person name="Cichocki N."/>
            <person name="Clum A."/>
            <person name="Culley D."/>
            <person name="Crous P.W."/>
            <person name="Fauchery L."/>
            <person name="Girlanda M."/>
            <person name="Hayes R."/>
            <person name="Keri Z."/>
            <person name="Labutti K."/>
            <person name="Lipzen A."/>
            <person name="Lombard V."/>
            <person name="Magnuson J."/>
            <person name="Maillard F."/>
            <person name="Morin E."/>
            <person name="Murat C."/>
            <person name="Nolan M."/>
            <person name="Ohm R."/>
            <person name="Pangilinan J."/>
            <person name="Pereira M."/>
            <person name="Perotto S."/>
            <person name="Peter M."/>
            <person name="Riley R."/>
            <person name="Sitrit Y."/>
            <person name="Stielow B."/>
            <person name="Szollosi G."/>
            <person name="Zifcakova L."/>
            <person name="Stursova M."/>
            <person name="Spatafora J.W."/>
            <person name="Tedersoo L."/>
            <person name="Vaario L.-M."/>
            <person name="Yamada A."/>
            <person name="Yan M."/>
            <person name="Wang P."/>
            <person name="Xu J."/>
            <person name="Bruns T."/>
            <person name="Baldrian P."/>
            <person name="Vilgalys R."/>
            <person name="Henrissat B."/>
            <person name="Grigoriev I.V."/>
            <person name="Hibbett D."/>
            <person name="Nagy L.G."/>
            <person name="Martin F.M."/>
        </authorList>
    </citation>
    <scope>NUCLEOTIDE SEQUENCE</scope>
    <source>
        <strain evidence="1">P2</strain>
    </source>
</reference>
<dbReference type="Proteomes" id="UP000886501">
    <property type="component" value="Unassembled WGS sequence"/>
</dbReference>
<proteinExistence type="predicted"/>
<keyword evidence="2" id="KW-1185">Reference proteome</keyword>
<reference evidence="1" key="2">
    <citation type="journal article" date="2020" name="Nat. Commun.">
        <title>Large-scale genome sequencing of mycorrhizal fungi provides insights into the early evolution of symbiotic traits.</title>
        <authorList>
            <person name="Miyauchi S."/>
            <person name="Kiss E."/>
            <person name="Kuo A."/>
            <person name="Drula E."/>
            <person name="Kohler A."/>
            <person name="Sanchez-Garcia M."/>
            <person name="Morin E."/>
            <person name="Andreopoulos B."/>
            <person name="Barry K.W."/>
            <person name="Bonito G."/>
            <person name="Buee M."/>
            <person name="Carver A."/>
            <person name="Chen C."/>
            <person name="Cichocki N."/>
            <person name="Clum A."/>
            <person name="Culley D."/>
            <person name="Crous P.W."/>
            <person name="Fauchery L."/>
            <person name="Girlanda M."/>
            <person name="Hayes R.D."/>
            <person name="Keri Z."/>
            <person name="LaButti K."/>
            <person name="Lipzen A."/>
            <person name="Lombard V."/>
            <person name="Magnuson J."/>
            <person name="Maillard F."/>
            <person name="Murat C."/>
            <person name="Nolan M."/>
            <person name="Ohm R.A."/>
            <person name="Pangilinan J."/>
            <person name="Pereira M.F."/>
            <person name="Perotto S."/>
            <person name="Peter M."/>
            <person name="Pfister S."/>
            <person name="Riley R."/>
            <person name="Sitrit Y."/>
            <person name="Stielow J.B."/>
            <person name="Szollosi G."/>
            <person name="Zifcakova L."/>
            <person name="Stursova M."/>
            <person name="Spatafora J.W."/>
            <person name="Tedersoo L."/>
            <person name="Vaario L.M."/>
            <person name="Yamada A."/>
            <person name="Yan M."/>
            <person name="Wang P."/>
            <person name="Xu J."/>
            <person name="Bruns T."/>
            <person name="Baldrian P."/>
            <person name="Vilgalys R."/>
            <person name="Dunand C."/>
            <person name="Henrissat B."/>
            <person name="Grigoriev I.V."/>
            <person name="Hibbett D."/>
            <person name="Nagy L.G."/>
            <person name="Martin F.M."/>
        </authorList>
    </citation>
    <scope>NUCLEOTIDE SEQUENCE</scope>
    <source>
        <strain evidence="1">P2</strain>
    </source>
</reference>
<evidence type="ECO:0000313" key="1">
    <source>
        <dbReference type="EMBL" id="KAF9650140.1"/>
    </source>
</evidence>
<name>A0ACB6ZK35_THEGA</name>